<evidence type="ECO:0000313" key="4">
    <source>
        <dbReference type="RefSeq" id="XP_033235813.1"/>
    </source>
</evidence>
<dbReference type="KEGG" id="dpo:6902945"/>
<gene>
    <name evidence="4" type="primary">LOC6902945</name>
</gene>
<dbReference type="InterPro" id="IPR008984">
    <property type="entry name" value="SMAD_FHA_dom_sf"/>
</dbReference>
<dbReference type="InterPro" id="IPR000253">
    <property type="entry name" value="FHA_dom"/>
</dbReference>
<keyword evidence="3" id="KW-1185">Reference proteome</keyword>
<dbReference type="PANTHER" id="PTHR13233:SF0">
    <property type="entry name" value="MICROSPHERULE PROTEIN 1"/>
    <property type="match status" value="1"/>
</dbReference>
<name>A0A6I8VXW3_DROPS</name>
<dbReference type="CDD" id="cd22687">
    <property type="entry name" value="FHA_MCRS1"/>
    <property type="match status" value="1"/>
</dbReference>
<dbReference type="AlphaFoldDB" id="A0A6I8VXW3"/>
<dbReference type="GO" id="GO:0044545">
    <property type="term" value="C:NSL complex"/>
    <property type="evidence" value="ECO:0007669"/>
    <property type="project" value="TreeGrafter"/>
</dbReference>
<dbReference type="PROSITE" id="PS50006">
    <property type="entry name" value="FHA_DOMAIN"/>
    <property type="match status" value="1"/>
</dbReference>
<proteinExistence type="predicted"/>
<dbReference type="InterPro" id="IPR037912">
    <property type="entry name" value="MCRS1"/>
</dbReference>
<accession>A0A6I8VXW3</accession>
<dbReference type="GO" id="GO:0031011">
    <property type="term" value="C:Ino80 complex"/>
    <property type="evidence" value="ECO:0007669"/>
    <property type="project" value="InterPro"/>
</dbReference>
<reference evidence="4" key="1">
    <citation type="submission" date="2025-08" db="UniProtKB">
        <authorList>
            <consortium name="RefSeq"/>
        </authorList>
    </citation>
    <scope>IDENTIFICATION</scope>
    <source>
        <strain evidence="4">MV-25-SWS-2005</strain>
        <tissue evidence="4">Whole body</tissue>
    </source>
</reference>
<dbReference type="GO" id="GO:0002151">
    <property type="term" value="F:G-quadruplex RNA binding"/>
    <property type="evidence" value="ECO:0007669"/>
    <property type="project" value="InterPro"/>
</dbReference>
<dbReference type="GO" id="GO:0071339">
    <property type="term" value="C:MLL1 complex"/>
    <property type="evidence" value="ECO:0007669"/>
    <property type="project" value="InterPro"/>
</dbReference>
<dbReference type="PANTHER" id="PTHR13233">
    <property type="entry name" value="MICROSPHERULE PROTEIN 1"/>
    <property type="match status" value="1"/>
</dbReference>
<dbReference type="Proteomes" id="UP000001819">
    <property type="component" value="Chromosome 4"/>
</dbReference>
<dbReference type="Gene3D" id="2.60.200.20">
    <property type="match status" value="1"/>
</dbReference>
<feature type="region of interest" description="Disordered" evidence="1">
    <location>
        <begin position="1"/>
        <end position="28"/>
    </location>
</feature>
<dbReference type="SMART" id="SM00240">
    <property type="entry name" value="FHA"/>
    <property type="match status" value="1"/>
</dbReference>
<sequence length="387" mass="43737">MDRPPKPHMGFRPKSSIPTPILVPKEEAPKPPEAHKILFAKNTKKSGVSVMMSRWKPIDDLALMIGIEQTNDLRTVHSATKFSCNFTLQEVQQRWCALMYAPSQSRLAREAIGNLHPETVESVHKKAIFSEGEEALLATFKCTESPELEQFQELLDKNGCTFWRSRTAKDLQDYWLLMKKYFLLPDQVIPLDGPDPHPPSFSDIEEDICDVDLDQPLDEALEKELELQNRRNKRSVRLLENEMSRLSVLVDSSLGPNAATQELDSDTLACLCGQQVRYMMQHQEITFGRDANEFSVDVDLSLEGHAAKISRHQGTIKLQSNGDFFISNEGKRPIFVGGKPVLQGHRTRLAHNNLVEICGLRLNFLVNSNAVNAIRLAASFHTEQPLK</sequence>
<evidence type="ECO:0000313" key="3">
    <source>
        <dbReference type="Proteomes" id="UP000001819"/>
    </source>
</evidence>
<feature type="domain" description="FHA" evidence="2">
    <location>
        <begin position="285"/>
        <end position="341"/>
    </location>
</feature>
<evidence type="ECO:0000256" key="1">
    <source>
        <dbReference type="SAM" id="MobiDB-lite"/>
    </source>
</evidence>
<dbReference type="RefSeq" id="XP_033235813.1">
    <property type="nucleotide sequence ID" value="XM_033379922.1"/>
</dbReference>
<dbReference type="SUPFAM" id="SSF49879">
    <property type="entry name" value="SMAD/FHA domain"/>
    <property type="match status" value="1"/>
</dbReference>
<dbReference type="InterPro" id="IPR025999">
    <property type="entry name" value="MCRS_N"/>
</dbReference>
<dbReference type="Pfam" id="PF00498">
    <property type="entry name" value="FHA"/>
    <property type="match status" value="1"/>
</dbReference>
<dbReference type="InParanoid" id="A0A6I8VXW3"/>
<dbReference type="GO" id="GO:0045944">
    <property type="term" value="P:positive regulation of transcription by RNA polymerase II"/>
    <property type="evidence" value="ECO:0007669"/>
    <property type="project" value="TreeGrafter"/>
</dbReference>
<evidence type="ECO:0000259" key="2">
    <source>
        <dbReference type="PROSITE" id="PS50006"/>
    </source>
</evidence>
<organism evidence="3 4">
    <name type="scientific">Drosophila pseudoobscura pseudoobscura</name>
    <name type="common">Fruit fly</name>
    <dbReference type="NCBI Taxonomy" id="46245"/>
    <lineage>
        <taxon>Eukaryota</taxon>
        <taxon>Metazoa</taxon>
        <taxon>Ecdysozoa</taxon>
        <taxon>Arthropoda</taxon>
        <taxon>Hexapoda</taxon>
        <taxon>Insecta</taxon>
        <taxon>Pterygota</taxon>
        <taxon>Neoptera</taxon>
        <taxon>Endopterygota</taxon>
        <taxon>Diptera</taxon>
        <taxon>Brachycera</taxon>
        <taxon>Muscomorpha</taxon>
        <taxon>Ephydroidea</taxon>
        <taxon>Drosophilidae</taxon>
        <taxon>Drosophila</taxon>
        <taxon>Sophophora</taxon>
    </lineage>
</organism>
<protein>
    <submittedName>
        <fullName evidence="4">Microspherule protein 1-like</fullName>
    </submittedName>
</protein>
<dbReference type="Pfam" id="PF13325">
    <property type="entry name" value="MCRS_N"/>
    <property type="match status" value="1"/>
</dbReference>